<dbReference type="Proteomes" id="UP001151760">
    <property type="component" value="Unassembled WGS sequence"/>
</dbReference>
<feature type="transmembrane region" description="Helical" evidence="1">
    <location>
        <begin position="78"/>
        <end position="102"/>
    </location>
</feature>
<sequence>MGNDSFCWSDSSCIFEGANLKGARATGATPGIKLIWNSTWQTGGRPSRLLLVASPLFLQFLVWWPTLLQGGSISCDGFLPSILLLVMIIVAVIVVIVVIVVIENYALSTNPLASRLWWWLPTEFDSSK</sequence>
<proteinExistence type="predicted"/>
<accession>A0ABQ5EHJ3</accession>
<keyword evidence="1" id="KW-1133">Transmembrane helix</keyword>
<protein>
    <submittedName>
        <fullName evidence="2">Uncharacterized protein</fullName>
    </submittedName>
</protein>
<reference evidence="2" key="2">
    <citation type="submission" date="2022-01" db="EMBL/GenBank/DDBJ databases">
        <authorList>
            <person name="Yamashiro T."/>
            <person name="Shiraishi A."/>
            <person name="Satake H."/>
            <person name="Nakayama K."/>
        </authorList>
    </citation>
    <scope>NUCLEOTIDE SEQUENCE</scope>
</reference>
<dbReference type="EMBL" id="BQNB010016313">
    <property type="protein sequence ID" value="GJT50351.1"/>
    <property type="molecule type" value="Genomic_DNA"/>
</dbReference>
<gene>
    <name evidence="2" type="ORF">Tco_0976508</name>
</gene>
<keyword evidence="3" id="KW-1185">Reference proteome</keyword>
<keyword evidence="1" id="KW-0472">Membrane</keyword>
<reference evidence="2" key="1">
    <citation type="journal article" date="2022" name="Int. J. Mol. Sci.">
        <title>Draft Genome of Tanacetum Coccineum: Genomic Comparison of Closely Related Tanacetum-Family Plants.</title>
        <authorList>
            <person name="Yamashiro T."/>
            <person name="Shiraishi A."/>
            <person name="Nakayama K."/>
            <person name="Satake H."/>
        </authorList>
    </citation>
    <scope>NUCLEOTIDE SEQUENCE</scope>
</reference>
<comment type="caution">
    <text evidence="2">The sequence shown here is derived from an EMBL/GenBank/DDBJ whole genome shotgun (WGS) entry which is preliminary data.</text>
</comment>
<evidence type="ECO:0000313" key="2">
    <source>
        <dbReference type="EMBL" id="GJT50351.1"/>
    </source>
</evidence>
<feature type="transmembrane region" description="Helical" evidence="1">
    <location>
        <begin position="49"/>
        <end position="66"/>
    </location>
</feature>
<organism evidence="2 3">
    <name type="scientific">Tanacetum coccineum</name>
    <dbReference type="NCBI Taxonomy" id="301880"/>
    <lineage>
        <taxon>Eukaryota</taxon>
        <taxon>Viridiplantae</taxon>
        <taxon>Streptophyta</taxon>
        <taxon>Embryophyta</taxon>
        <taxon>Tracheophyta</taxon>
        <taxon>Spermatophyta</taxon>
        <taxon>Magnoliopsida</taxon>
        <taxon>eudicotyledons</taxon>
        <taxon>Gunneridae</taxon>
        <taxon>Pentapetalae</taxon>
        <taxon>asterids</taxon>
        <taxon>campanulids</taxon>
        <taxon>Asterales</taxon>
        <taxon>Asteraceae</taxon>
        <taxon>Asteroideae</taxon>
        <taxon>Anthemideae</taxon>
        <taxon>Anthemidinae</taxon>
        <taxon>Tanacetum</taxon>
    </lineage>
</organism>
<evidence type="ECO:0000256" key="1">
    <source>
        <dbReference type="SAM" id="Phobius"/>
    </source>
</evidence>
<name>A0ABQ5EHJ3_9ASTR</name>
<keyword evidence="1" id="KW-0812">Transmembrane</keyword>
<evidence type="ECO:0000313" key="3">
    <source>
        <dbReference type="Proteomes" id="UP001151760"/>
    </source>
</evidence>